<evidence type="ECO:0000256" key="4">
    <source>
        <dbReference type="ARBA" id="ARBA00022679"/>
    </source>
</evidence>
<evidence type="ECO:0000313" key="15">
    <source>
        <dbReference type="Proteomes" id="UP000268014"/>
    </source>
</evidence>
<dbReference type="OMA" id="YMRIANT"/>
<organism evidence="16">
    <name type="scientific">Haemonchus placei</name>
    <name type="common">Barber's pole worm</name>
    <dbReference type="NCBI Taxonomy" id="6290"/>
    <lineage>
        <taxon>Eukaryota</taxon>
        <taxon>Metazoa</taxon>
        <taxon>Ecdysozoa</taxon>
        <taxon>Nematoda</taxon>
        <taxon>Chromadorea</taxon>
        <taxon>Rhabditida</taxon>
        <taxon>Rhabditina</taxon>
        <taxon>Rhabditomorpha</taxon>
        <taxon>Strongyloidea</taxon>
        <taxon>Trichostrongylidae</taxon>
        <taxon>Haemonchus</taxon>
    </lineage>
</organism>
<dbReference type="Proteomes" id="UP000268014">
    <property type="component" value="Unassembled WGS sequence"/>
</dbReference>
<evidence type="ECO:0000256" key="6">
    <source>
        <dbReference type="ARBA" id="ARBA00023253"/>
    </source>
</evidence>
<keyword evidence="5" id="KW-0256">Endoplasmic reticulum</keyword>
<dbReference type="WBParaSite" id="HPLM_0000760301-mRNA-1">
    <property type="protein sequence ID" value="HPLM_0000760301-mRNA-1"/>
    <property type="gene ID" value="HPLM_0000760301"/>
</dbReference>
<evidence type="ECO:0000256" key="2">
    <source>
        <dbReference type="ARBA" id="ARBA00004922"/>
    </source>
</evidence>
<evidence type="ECO:0000256" key="12">
    <source>
        <dbReference type="ARBA" id="ARBA00048647"/>
    </source>
</evidence>
<dbReference type="GO" id="GO:0005783">
    <property type="term" value="C:endoplasmic reticulum"/>
    <property type="evidence" value="ECO:0007669"/>
    <property type="project" value="UniProtKB-SubCell"/>
</dbReference>
<name>A0A0N4WB07_HAEPC</name>
<keyword evidence="4" id="KW-0808">Transferase</keyword>
<evidence type="ECO:0000313" key="16">
    <source>
        <dbReference type="WBParaSite" id="HPLM_0000760301-mRNA-1"/>
    </source>
</evidence>
<dbReference type="EMBL" id="UZAF01016692">
    <property type="protein sequence ID" value="VDO32399.1"/>
    <property type="molecule type" value="Genomic_DNA"/>
</dbReference>
<reference evidence="16" key="1">
    <citation type="submission" date="2016-04" db="UniProtKB">
        <authorList>
            <consortium name="WormBaseParasite"/>
        </authorList>
    </citation>
    <scope>IDENTIFICATION</scope>
</reference>
<evidence type="ECO:0000256" key="8">
    <source>
        <dbReference type="ARBA" id="ARBA00025803"/>
    </source>
</evidence>
<keyword evidence="13" id="KW-0732">Signal</keyword>
<dbReference type="InterPro" id="IPR019378">
    <property type="entry name" value="GDP-Fuc_O-FucTrfase"/>
</dbReference>
<dbReference type="InterPro" id="IPR045130">
    <property type="entry name" value="OFUT2-like"/>
</dbReference>
<evidence type="ECO:0000256" key="7">
    <source>
        <dbReference type="ARBA" id="ARBA00023277"/>
    </source>
</evidence>
<sequence>MPCLWTWILLLYTGYTLCDRSTVSVVNSDKYSLARDRRYLIYDVNHGEGFNLRRDVYMRIANTVRLLRKAGEPFVLVLPPWGGLYHWQTQGIKLRWSLFFDVESLNEFIPVVEFEDFLKENGPFLDQVVYLQPYKEGWGDEYKLKYDHRPCIDGSRFYHQESESSWRGWFFSYDEVRAKKFECISIQGDSATLRDLILKEMTIFFDRGEAVLHENYGDVYYWEARRSMRYAKYLIEAGNQFRLLFNFQSFSIFKIFVKIRKRNAKFRRSLKYK</sequence>
<evidence type="ECO:0000256" key="1">
    <source>
        <dbReference type="ARBA" id="ARBA00004240"/>
    </source>
</evidence>
<evidence type="ECO:0000256" key="10">
    <source>
        <dbReference type="ARBA" id="ARBA00033083"/>
    </source>
</evidence>
<dbReference type="EC" id="2.4.1.221" evidence="3"/>
<reference evidence="14 15" key="2">
    <citation type="submission" date="2018-11" db="EMBL/GenBank/DDBJ databases">
        <authorList>
            <consortium name="Pathogen Informatics"/>
        </authorList>
    </citation>
    <scope>NUCLEOTIDE SEQUENCE [LARGE SCALE GENOMIC DNA]</scope>
    <source>
        <strain evidence="14 15">MHpl1</strain>
    </source>
</reference>
<keyword evidence="15" id="KW-1185">Reference proteome</keyword>
<comment type="subcellular location">
    <subcellularLocation>
        <location evidence="1">Endoplasmic reticulum</location>
    </subcellularLocation>
</comment>
<comment type="pathway">
    <text evidence="2">Protein modification; protein glycosylation.</text>
</comment>
<comment type="similarity">
    <text evidence="8">Belongs to the glycosyltransferase 68 family.</text>
</comment>
<proteinExistence type="inferred from homology"/>
<evidence type="ECO:0000256" key="11">
    <source>
        <dbReference type="ARBA" id="ARBA00047273"/>
    </source>
</evidence>
<evidence type="ECO:0000256" key="3">
    <source>
        <dbReference type="ARBA" id="ARBA00012196"/>
    </source>
</evidence>
<accession>A0A0N4WB07</accession>
<dbReference type="STRING" id="6290.A0A0N4WB07"/>
<dbReference type="PANTHER" id="PTHR13398:SF0">
    <property type="entry name" value="GDP-FUCOSE PROTEIN O-FUCOSYLTRANSFERASE 2"/>
    <property type="match status" value="1"/>
</dbReference>
<keyword evidence="7" id="KW-0119">Carbohydrate metabolism</keyword>
<dbReference type="Pfam" id="PF10250">
    <property type="entry name" value="O-FucT"/>
    <property type="match status" value="1"/>
</dbReference>
<dbReference type="GO" id="GO:0006004">
    <property type="term" value="P:fucose metabolic process"/>
    <property type="evidence" value="ECO:0007669"/>
    <property type="project" value="UniProtKB-KW"/>
</dbReference>
<protein>
    <recommendedName>
        <fullName evidence="9">GDP-fucose protein O-fucosyltransferase 2</fullName>
        <ecNumber evidence="3">2.4.1.221</ecNumber>
    </recommendedName>
    <alternativeName>
        <fullName evidence="10">Peptide-O-fucosyltransferase 2</fullName>
    </alternativeName>
</protein>
<feature type="chain" id="PRO_5043123576" description="GDP-fucose protein O-fucosyltransferase 2" evidence="13">
    <location>
        <begin position="19"/>
        <end position="273"/>
    </location>
</feature>
<dbReference type="Gene3D" id="3.40.50.11340">
    <property type="match status" value="1"/>
</dbReference>
<evidence type="ECO:0000256" key="5">
    <source>
        <dbReference type="ARBA" id="ARBA00022824"/>
    </source>
</evidence>
<feature type="signal peptide" evidence="13">
    <location>
        <begin position="1"/>
        <end position="18"/>
    </location>
</feature>
<keyword evidence="6" id="KW-0294">Fucose metabolism</keyword>
<dbReference type="GO" id="GO:0046922">
    <property type="term" value="F:peptide-O-fucosyltransferase activity"/>
    <property type="evidence" value="ECO:0007669"/>
    <property type="project" value="UniProtKB-EC"/>
</dbReference>
<dbReference type="PANTHER" id="PTHR13398">
    <property type="entry name" value="GDP-FUCOSE PROTEIN O-FUCOSYLTRANSFERASE 2"/>
    <property type="match status" value="1"/>
</dbReference>
<dbReference type="AlphaFoldDB" id="A0A0N4WB07"/>
<dbReference type="OrthoDB" id="422368at2759"/>
<evidence type="ECO:0000256" key="13">
    <source>
        <dbReference type="SAM" id="SignalP"/>
    </source>
</evidence>
<comment type="catalytic activity">
    <reaction evidence="11">
        <text>L-threonyl-[protein] + GDP-beta-L-fucose = 3-O-(alpha-L-fucosyl)-L-threonyl-[protein] + GDP + H(+)</text>
        <dbReference type="Rhea" id="RHEA:70491"/>
        <dbReference type="Rhea" id="RHEA-COMP:11060"/>
        <dbReference type="Rhea" id="RHEA-COMP:17915"/>
        <dbReference type="ChEBI" id="CHEBI:15378"/>
        <dbReference type="ChEBI" id="CHEBI:30013"/>
        <dbReference type="ChEBI" id="CHEBI:57273"/>
        <dbReference type="ChEBI" id="CHEBI:58189"/>
        <dbReference type="ChEBI" id="CHEBI:189631"/>
        <dbReference type="EC" id="2.4.1.221"/>
    </reaction>
    <physiologicalReaction direction="left-to-right" evidence="11">
        <dbReference type="Rhea" id="RHEA:70492"/>
    </physiologicalReaction>
</comment>
<comment type="catalytic activity">
    <reaction evidence="12">
        <text>L-seryl-[protein] + GDP-beta-L-fucose = 3-O-(alpha-L-fucosyl)-L-seryl-[protein] + GDP + H(+)</text>
        <dbReference type="Rhea" id="RHEA:63644"/>
        <dbReference type="Rhea" id="RHEA-COMP:9863"/>
        <dbReference type="Rhea" id="RHEA-COMP:17914"/>
        <dbReference type="ChEBI" id="CHEBI:15378"/>
        <dbReference type="ChEBI" id="CHEBI:29999"/>
        <dbReference type="ChEBI" id="CHEBI:57273"/>
        <dbReference type="ChEBI" id="CHEBI:58189"/>
        <dbReference type="ChEBI" id="CHEBI:189632"/>
        <dbReference type="EC" id="2.4.1.221"/>
    </reaction>
    <physiologicalReaction direction="left-to-right" evidence="12">
        <dbReference type="Rhea" id="RHEA:63645"/>
    </physiologicalReaction>
</comment>
<evidence type="ECO:0000256" key="9">
    <source>
        <dbReference type="ARBA" id="ARBA00026232"/>
    </source>
</evidence>
<gene>
    <name evidence="14" type="ORF">HPLM_LOCUS7595</name>
</gene>
<evidence type="ECO:0000313" key="14">
    <source>
        <dbReference type="EMBL" id="VDO32399.1"/>
    </source>
</evidence>